<keyword evidence="1" id="KW-0472">Membrane</keyword>
<dbReference type="Proteomes" id="UP000619486">
    <property type="component" value="Unassembled WGS sequence"/>
</dbReference>
<evidence type="ECO:0000313" key="2">
    <source>
        <dbReference type="EMBL" id="GGT20251.1"/>
    </source>
</evidence>
<dbReference type="RefSeq" id="WP_019888040.1">
    <property type="nucleotide sequence ID" value="NZ_BMQQ01000003.1"/>
</dbReference>
<reference evidence="2" key="2">
    <citation type="submission" date="2020-09" db="EMBL/GenBank/DDBJ databases">
        <authorList>
            <person name="Sun Q."/>
            <person name="Ohkuma M."/>
        </authorList>
    </citation>
    <scope>NUCLEOTIDE SEQUENCE</scope>
    <source>
        <strain evidence="2">JCM 3172</strain>
    </source>
</reference>
<keyword evidence="1" id="KW-1133">Transmembrane helix</keyword>
<gene>
    <name evidence="2" type="ORF">GCM10014713_11280</name>
</gene>
<keyword evidence="3" id="KW-1185">Reference proteome</keyword>
<comment type="caution">
    <text evidence="2">The sequence shown here is derived from an EMBL/GenBank/DDBJ whole genome shotgun (WGS) entry which is preliminary data.</text>
</comment>
<dbReference type="EMBL" id="BMQQ01000003">
    <property type="protein sequence ID" value="GGT20251.1"/>
    <property type="molecule type" value="Genomic_DNA"/>
</dbReference>
<protein>
    <submittedName>
        <fullName evidence="2">Uncharacterized protein</fullName>
    </submittedName>
</protein>
<reference evidence="2" key="1">
    <citation type="journal article" date="2014" name="Int. J. Syst. Evol. Microbiol.">
        <title>Complete genome sequence of Corynebacterium casei LMG S-19264T (=DSM 44701T), isolated from a smear-ripened cheese.</title>
        <authorList>
            <consortium name="US DOE Joint Genome Institute (JGI-PGF)"/>
            <person name="Walter F."/>
            <person name="Albersmeier A."/>
            <person name="Kalinowski J."/>
            <person name="Ruckert C."/>
        </authorList>
    </citation>
    <scope>NUCLEOTIDE SEQUENCE</scope>
    <source>
        <strain evidence="2">JCM 3172</strain>
    </source>
</reference>
<name>A0A918GY59_9ACTN</name>
<dbReference type="AlphaFoldDB" id="A0A918GY59"/>
<accession>A0A918GY59</accession>
<keyword evidence="1" id="KW-0812">Transmembrane</keyword>
<proteinExistence type="predicted"/>
<evidence type="ECO:0000256" key="1">
    <source>
        <dbReference type="SAM" id="Phobius"/>
    </source>
</evidence>
<evidence type="ECO:0000313" key="3">
    <source>
        <dbReference type="Proteomes" id="UP000619486"/>
    </source>
</evidence>
<sequence>MTEDRKAQEAGLRALLERAVPELAAPEGRMRRVRERVVRRRRRRAAVAGGALAVAGVLLAGGVLRPESLPAPQGPPASPATVPADPAVRYPELAGLSLRLPPGWYGLHSPARPGLKAGATGFAAPQRLTPYEETCRPAPDVFCAPLERLDADGALLVLRISGQPSLQPKVRPGRAPNRVRLSGSCRALGGAHEYVTLLDAPEAAGTGSVLVVTACLGRDGDRRLEEIRQILATAAYDTSYLKERH</sequence>
<feature type="transmembrane region" description="Helical" evidence="1">
    <location>
        <begin position="45"/>
        <end position="64"/>
    </location>
</feature>
<organism evidence="2 3">
    <name type="scientific">Streptomyces purpureus</name>
    <dbReference type="NCBI Taxonomy" id="1951"/>
    <lineage>
        <taxon>Bacteria</taxon>
        <taxon>Bacillati</taxon>
        <taxon>Actinomycetota</taxon>
        <taxon>Actinomycetes</taxon>
        <taxon>Kitasatosporales</taxon>
        <taxon>Streptomycetaceae</taxon>
        <taxon>Streptomyces</taxon>
    </lineage>
</organism>